<dbReference type="PANTHER" id="PTHR43385">
    <property type="entry name" value="RIBOFLAVIN TRANSPORTER RIBJ"/>
    <property type="match status" value="1"/>
</dbReference>
<evidence type="ECO:0008006" key="9">
    <source>
        <dbReference type="Google" id="ProtNLM"/>
    </source>
</evidence>
<evidence type="ECO:0000313" key="7">
    <source>
        <dbReference type="EMBL" id="GEM79019.1"/>
    </source>
</evidence>
<gene>
    <name evidence="7" type="ORF">VSU01S_12640</name>
</gene>
<proteinExistence type="predicted"/>
<keyword evidence="5 6" id="KW-0472">Membrane</keyword>
<evidence type="ECO:0000256" key="1">
    <source>
        <dbReference type="ARBA" id="ARBA00004141"/>
    </source>
</evidence>
<dbReference type="EMBL" id="BJXK01000004">
    <property type="protein sequence ID" value="GEM79019.1"/>
    <property type="molecule type" value="Genomic_DNA"/>
</dbReference>
<evidence type="ECO:0000256" key="3">
    <source>
        <dbReference type="ARBA" id="ARBA00022692"/>
    </source>
</evidence>
<feature type="transmembrane region" description="Helical" evidence="6">
    <location>
        <begin position="73"/>
        <end position="94"/>
    </location>
</feature>
<feature type="transmembrane region" description="Helical" evidence="6">
    <location>
        <begin position="106"/>
        <end position="126"/>
    </location>
</feature>
<protein>
    <recommendedName>
        <fullName evidence="9">Major facilitator superfamily (MFS) profile domain-containing protein</fullName>
    </recommendedName>
</protein>
<dbReference type="Proteomes" id="UP000321113">
    <property type="component" value="Unassembled WGS sequence"/>
</dbReference>
<evidence type="ECO:0000256" key="4">
    <source>
        <dbReference type="ARBA" id="ARBA00022989"/>
    </source>
</evidence>
<keyword evidence="3 6" id="KW-0812">Transmembrane</keyword>
<evidence type="ECO:0000313" key="8">
    <source>
        <dbReference type="Proteomes" id="UP000321113"/>
    </source>
</evidence>
<dbReference type="SUPFAM" id="SSF103473">
    <property type="entry name" value="MFS general substrate transporter"/>
    <property type="match status" value="1"/>
</dbReference>
<reference evidence="7 8" key="1">
    <citation type="submission" date="2019-07" db="EMBL/GenBank/DDBJ databases">
        <title>Whole genome shotgun sequence of Vibrio superstes NBRC 103154.</title>
        <authorList>
            <person name="Hosoyama A."/>
            <person name="Uohara A."/>
            <person name="Ohji S."/>
            <person name="Ichikawa N."/>
        </authorList>
    </citation>
    <scope>NUCLEOTIDE SEQUENCE [LARGE SCALE GENOMIC DNA]</scope>
    <source>
        <strain evidence="7 8">NBRC 103154</strain>
    </source>
</reference>
<comment type="subcellular location">
    <subcellularLocation>
        <location evidence="1">Membrane</location>
        <topology evidence="1">Multi-pass membrane protein</topology>
    </subcellularLocation>
</comment>
<dbReference type="PANTHER" id="PTHR43385:SF1">
    <property type="entry name" value="RIBOFLAVIN TRANSPORTER RIBJ"/>
    <property type="match status" value="1"/>
</dbReference>
<accession>A0A511QNW8</accession>
<keyword evidence="4 6" id="KW-1133">Transmembrane helix</keyword>
<evidence type="ECO:0000256" key="2">
    <source>
        <dbReference type="ARBA" id="ARBA00022448"/>
    </source>
</evidence>
<dbReference type="GO" id="GO:0016020">
    <property type="term" value="C:membrane"/>
    <property type="evidence" value="ECO:0007669"/>
    <property type="project" value="UniProtKB-SubCell"/>
</dbReference>
<dbReference type="Gene3D" id="1.20.1250.20">
    <property type="entry name" value="MFS general substrate transporter like domains"/>
    <property type="match status" value="1"/>
</dbReference>
<keyword evidence="2" id="KW-0813">Transport</keyword>
<keyword evidence="8" id="KW-1185">Reference proteome</keyword>
<evidence type="ECO:0000256" key="5">
    <source>
        <dbReference type="ARBA" id="ARBA00023136"/>
    </source>
</evidence>
<dbReference type="InterPro" id="IPR052983">
    <property type="entry name" value="MFS_Riboflavin_Transporter"/>
</dbReference>
<name>A0A511QNW8_9VIBR</name>
<evidence type="ECO:0000256" key="6">
    <source>
        <dbReference type="SAM" id="Phobius"/>
    </source>
</evidence>
<feature type="transmembrane region" description="Helical" evidence="6">
    <location>
        <begin position="20"/>
        <end position="41"/>
    </location>
</feature>
<dbReference type="AlphaFoldDB" id="A0A511QNW8"/>
<sequence length="165" mass="17639">MFIGNVINIAHSLTSFPNLFYLTSLLAVANFCGRLSSGFLVGKMGDSATVLTLLLVQILNLIFFSNYQSYASITLGVLVAGYCFGGAFGLLPALVANRFGLKHFGINWGVTSIAAAIASYLAHFMVDISQQLYGDYTLTLFALAALNLGAVIFFKLNFKTASTPA</sequence>
<dbReference type="InterPro" id="IPR036259">
    <property type="entry name" value="MFS_trans_sf"/>
</dbReference>
<organism evidence="7 8">
    <name type="scientific">Vibrio superstes NBRC 103154</name>
    <dbReference type="NCBI Taxonomy" id="1219062"/>
    <lineage>
        <taxon>Bacteria</taxon>
        <taxon>Pseudomonadati</taxon>
        <taxon>Pseudomonadota</taxon>
        <taxon>Gammaproteobacteria</taxon>
        <taxon>Vibrionales</taxon>
        <taxon>Vibrionaceae</taxon>
        <taxon>Vibrio</taxon>
    </lineage>
</organism>
<comment type="caution">
    <text evidence="7">The sequence shown here is derived from an EMBL/GenBank/DDBJ whole genome shotgun (WGS) entry which is preliminary data.</text>
</comment>
<feature type="transmembrane region" description="Helical" evidence="6">
    <location>
        <begin position="48"/>
        <end position="67"/>
    </location>
</feature>
<feature type="transmembrane region" description="Helical" evidence="6">
    <location>
        <begin position="138"/>
        <end position="158"/>
    </location>
</feature>